<feature type="compositionally biased region" description="Basic residues" evidence="1">
    <location>
        <begin position="4658"/>
        <end position="4672"/>
    </location>
</feature>
<feature type="compositionally biased region" description="Polar residues" evidence="1">
    <location>
        <begin position="3841"/>
        <end position="3850"/>
    </location>
</feature>
<feature type="compositionally biased region" description="Basic and acidic residues" evidence="1">
    <location>
        <begin position="3284"/>
        <end position="3302"/>
    </location>
</feature>
<feature type="region of interest" description="Disordered" evidence="1">
    <location>
        <begin position="140"/>
        <end position="211"/>
    </location>
</feature>
<evidence type="ECO:0000259" key="2">
    <source>
        <dbReference type="Pfam" id="PF00498"/>
    </source>
</evidence>
<reference evidence="3" key="2">
    <citation type="journal article" date="2014" name="BMC Genomics">
        <title>A genomic perspective to assessing quality of mass-reared SIT flies used in Mediterranean fruit fly (Ceratitis capitata) eradication in California.</title>
        <authorList>
            <person name="Calla B."/>
            <person name="Hall B."/>
            <person name="Hou S."/>
            <person name="Geib S.M."/>
        </authorList>
    </citation>
    <scope>NUCLEOTIDE SEQUENCE</scope>
</reference>
<protein>
    <recommendedName>
        <fullName evidence="2">FHA domain-containing protein</fullName>
    </recommendedName>
</protein>
<feature type="compositionally biased region" description="Low complexity" evidence="1">
    <location>
        <begin position="1438"/>
        <end position="1447"/>
    </location>
</feature>
<feature type="compositionally biased region" description="Basic and acidic residues" evidence="1">
    <location>
        <begin position="3889"/>
        <end position="3901"/>
    </location>
</feature>
<feature type="region of interest" description="Disordered" evidence="1">
    <location>
        <begin position="4384"/>
        <end position="4759"/>
    </location>
</feature>
<feature type="region of interest" description="Disordered" evidence="1">
    <location>
        <begin position="883"/>
        <end position="911"/>
    </location>
</feature>
<feature type="compositionally biased region" description="Acidic residues" evidence="1">
    <location>
        <begin position="4634"/>
        <end position="4644"/>
    </location>
</feature>
<feature type="compositionally biased region" description="Basic and acidic residues" evidence="1">
    <location>
        <begin position="4004"/>
        <end position="4042"/>
    </location>
</feature>
<feature type="region of interest" description="Disordered" evidence="1">
    <location>
        <begin position="3072"/>
        <end position="3094"/>
    </location>
</feature>
<feature type="region of interest" description="Disordered" evidence="1">
    <location>
        <begin position="934"/>
        <end position="1067"/>
    </location>
</feature>
<feature type="compositionally biased region" description="Basic and acidic residues" evidence="1">
    <location>
        <begin position="4552"/>
        <end position="4567"/>
    </location>
</feature>
<feature type="region of interest" description="Disordered" evidence="1">
    <location>
        <begin position="2708"/>
        <end position="2736"/>
    </location>
</feature>
<feature type="compositionally biased region" description="Polar residues" evidence="1">
    <location>
        <begin position="1404"/>
        <end position="1415"/>
    </location>
</feature>
<feature type="compositionally biased region" description="Basic and acidic residues" evidence="1">
    <location>
        <begin position="3752"/>
        <end position="3769"/>
    </location>
</feature>
<feature type="compositionally biased region" description="Polar residues" evidence="1">
    <location>
        <begin position="171"/>
        <end position="186"/>
    </location>
</feature>
<feature type="compositionally biased region" description="Basic and acidic residues" evidence="1">
    <location>
        <begin position="2636"/>
        <end position="2663"/>
    </location>
</feature>
<feature type="compositionally biased region" description="Basic and acidic residues" evidence="1">
    <location>
        <begin position="3664"/>
        <end position="3675"/>
    </location>
</feature>
<feature type="compositionally biased region" description="Polar residues" evidence="1">
    <location>
        <begin position="3439"/>
        <end position="3455"/>
    </location>
</feature>
<dbReference type="Pfam" id="PF00498">
    <property type="entry name" value="FHA"/>
    <property type="match status" value="1"/>
</dbReference>
<feature type="region of interest" description="Disordered" evidence="1">
    <location>
        <begin position="3987"/>
        <end position="4339"/>
    </location>
</feature>
<organism evidence="3">
    <name type="scientific">Ceratitis capitata</name>
    <name type="common">Mediterranean fruit fly</name>
    <name type="synonym">Tephritis capitata</name>
    <dbReference type="NCBI Taxonomy" id="7213"/>
    <lineage>
        <taxon>Eukaryota</taxon>
        <taxon>Metazoa</taxon>
        <taxon>Ecdysozoa</taxon>
        <taxon>Arthropoda</taxon>
        <taxon>Hexapoda</taxon>
        <taxon>Insecta</taxon>
        <taxon>Pterygota</taxon>
        <taxon>Neoptera</taxon>
        <taxon>Endopterygota</taxon>
        <taxon>Diptera</taxon>
        <taxon>Brachycera</taxon>
        <taxon>Muscomorpha</taxon>
        <taxon>Tephritoidea</taxon>
        <taxon>Tephritidae</taxon>
        <taxon>Ceratitis</taxon>
        <taxon>Ceratitis</taxon>
    </lineage>
</organism>
<feature type="compositionally biased region" description="Polar residues" evidence="1">
    <location>
        <begin position="552"/>
        <end position="570"/>
    </location>
</feature>
<feature type="compositionally biased region" description="Low complexity" evidence="1">
    <location>
        <begin position="2890"/>
        <end position="2901"/>
    </location>
</feature>
<feature type="compositionally biased region" description="Polar residues" evidence="1">
    <location>
        <begin position="4724"/>
        <end position="4734"/>
    </location>
</feature>
<feature type="compositionally biased region" description="Polar residues" evidence="1">
    <location>
        <begin position="3255"/>
        <end position="3282"/>
    </location>
</feature>
<feature type="compositionally biased region" description="Low complexity" evidence="1">
    <location>
        <begin position="4265"/>
        <end position="4276"/>
    </location>
</feature>
<feature type="compositionally biased region" description="Basic and acidic residues" evidence="1">
    <location>
        <begin position="3953"/>
        <end position="3963"/>
    </location>
</feature>
<feature type="region of interest" description="Disordered" evidence="1">
    <location>
        <begin position="2831"/>
        <end position="2909"/>
    </location>
</feature>
<feature type="region of interest" description="Disordered" evidence="1">
    <location>
        <begin position="2633"/>
        <end position="2663"/>
    </location>
</feature>
<dbReference type="InterPro" id="IPR008984">
    <property type="entry name" value="SMAD_FHA_dom_sf"/>
</dbReference>
<feature type="domain" description="FHA" evidence="2">
    <location>
        <begin position="2"/>
        <end position="59"/>
    </location>
</feature>
<feature type="compositionally biased region" description="Basic and acidic residues" evidence="1">
    <location>
        <begin position="3317"/>
        <end position="3346"/>
    </location>
</feature>
<feature type="compositionally biased region" description="Basic and acidic residues" evidence="1">
    <location>
        <begin position="3169"/>
        <end position="3183"/>
    </location>
</feature>
<feature type="compositionally biased region" description="Basic and acidic residues" evidence="1">
    <location>
        <begin position="3481"/>
        <end position="3490"/>
    </location>
</feature>
<feature type="region of interest" description="Disordered" evidence="1">
    <location>
        <begin position="70"/>
        <end position="109"/>
    </location>
</feature>
<feature type="compositionally biased region" description="Basic and acidic residues" evidence="1">
    <location>
        <begin position="4214"/>
        <end position="4232"/>
    </location>
</feature>
<feature type="region of interest" description="Disordered" evidence="1">
    <location>
        <begin position="1115"/>
        <end position="1140"/>
    </location>
</feature>
<feature type="region of interest" description="Disordered" evidence="1">
    <location>
        <begin position="3588"/>
        <end position="3722"/>
    </location>
</feature>
<feature type="region of interest" description="Disordered" evidence="1">
    <location>
        <begin position="3135"/>
        <end position="3348"/>
    </location>
</feature>
<feature type="region of interest" description="Disordered" evidence="1">
    <location>
        <begin position="3364"/>
        <end position="3541"/>
    </location>
</feature>
<feature type="compositionally biased region" description="Low complexity" evidence="1">
    <location>
        <begin position="943"/>
        <end position="957"/>
    </location>
</feature>
<feature type="compositionally biased region" description="Polar residues" evidence="1">
    <location>
        <begin position="438"/>
        <end position="450"/>
    </location>
</feature>
<feature type="compositionally biased region" description="Polar residues" evidence="1">
    <location>
        <begin position="3186"/>
        <end position="3214"/>
    </location>
</feature>
<feature type="compositionally biased region" description="Basic residues" evidence="1">
    <location>
        <begin position="4749"/>
        <end position="4759"/>
    </location>
</feature>
<feature type="compositionally biased region" description="Basic and acidic residues" evidence="1">
    <location>
        <begin position="4171"/>
        <end position="4185"/>
    </location>
</feature>
<feature type="region of interest" description="Disordered" evidence="1">
    <location>
        <begin position="552"/>
        <end position="574"/>
    </location>
</feature>
<feature type="compositionally biased region" description="Low complexity" evidence="1">
    <location>
        <begin position="4497"/>
        <end position="4507"/>
    </location>
</feature>
<feature type="compositionally biased region" description="Basic and acidic residues" evidence="1">
    <location>
        <begin position="4111"/>
        <end position="4124"/>
    </location>
</feature>
<feature type="compositionally biased region" description="Basic and acidic residues" evidence="1">
    <location>
        <begin position="2600"/>
        <end position="2610"/>
    </location>
</feature>
<feature type="compositionally biased region" description="Polar residues" evidence="1">
    <location>
        <begin position="4617"/>
        <end position="4628"/>
    </location>
</feature>
<feature type="region of interest" description="Disordered" evidence="1">
    <location>
        <begin position="2583"/>
        <end position="2621"/>
    </location>
</feature>
<feature type="region of interest" description="Disordered" evidence="1">
    <location>
        <begin position="1403"/>
        <end position="1465"/>
    </location>
</feature>
<feature type="compositionally biased region" description="Basic and acidic residues" evidence="1">
    <location>
        <begin position="1536"/>
        <end position="1549"/>
    </location>
</feature>
<accession>W8C8S3</accession>
<feature type="compositionally biased region" description="Basic and acidic residues" evidence="1">
    <location>
        <begin position="2839"/>
        <end position="2861"/>
    </location>
</feature>
<feature type="compositionally biased region" description="Polar residues" evidence="1">
    <location>
        <begin position="74"/>
        <end position="96"/>
    </location>
</feature>
<feature type="compositionally biased region" description="Basic and acidic residues" evidence="1">
    <location>
        <begin position="3225"/>
        <end position="3252"/>
    </location>
</feature>
<feature type="compositionally biased region" description="Polar residues" evidence="1">
    <location>
        <begin position="1427"/>
        <end position="1437"/>
    </location>
</feature>
<feature type="compositionally biased region" description="Basic and acidic residues" evidence="1">
    <location>
        <begin position="4384"/>
        <end position="4393"/>
    </location>
</feature>
<feature type="compositionally biased region" description="Basic residues" evidence="1">
    <location>
        <begin position="4160"/>
        <end position="4170"/>
    </location>
</feature>
<feature type="region of interest" description="Disordered" evidence="1">
    <location>
        <begin position="3746"/>
        <end position="3922"/>
    </location>
</feature>
<reference evidence="3" key="1">
    <citation type="submission" date="2013-07" db="EMBL/GenBank/DDBJ databases">
        <authorList>
            <person name="Geib S."/>
        </authorList>
    </citation>
    <scope>NUCLEOTIDE SEQUENCE</scope>
</reference>
<feature type="compositionally biased region" description="Polar residues" evidence="1">
    <location>
        <begin position="3525"/>
        <end position="3539"/>
    </location>
</feature>
<feature type="compositionally biased region" description="Polar residues" evidence="1">
    <location>
        <begin position="2611"/>
        <end position="2621"/>
    </location>
</feature>
<feature type="compositionally biased region" description="Low complexity" evidence="1">
    <location>
        <begin position="140"/>
        <end position="151"/>
    </location>
</feature>
<feature type="compositionally biased region" description="Basic and acidic residues" evidence="1">
    <location>
        <begin position="4300"/>
        <end position="4310"/>
    </location>
</feature>
<feature type="region of interest" description="Disordered" evidence="1">
    <location>
        <begin position="2974"/>
        <end position="3022"/>
    </location>
</feature>
<feature type="region of interest" description="Disordered" evidence="1">
    <location>
        <begin position="1522"/>
        <end position="1551"/>
    </location>
</feature>
<feature type="compositionally biased region" description="Basic and acidic residues" evidence="1">
    <location>
        <begin position="3381"/>
        <end position="3391"/>
    </location>
</feature>
<feature type="compositionally biased region" description="Basic and acidic residues" evidence="1">
    <location>
        <begin position="3146"/>
        <end position="3155"/>
    </location>
</feature>
<feature type="compositionally biased region" description="Basic residues" evidence="1">
    <location>
        <begin position="4538"/>
        <end position="4549"/>
    </location>
</feature>
<proteinExistence type="evidence at transcript level"/>
<feature type="compositionally biased region" description="Acidic residues" evidence="1">
    <location>
        <begin position="2795"/>
        <end position="2805"/>
    </location>
</feature>
<feature type="compositionally biased region" description="Polar residues" evidence="1">
    <location>
        <begin position="784"/>
        <end position="794"/>
    </location>
</feature>
<sequence length="4759" mass="519210">MNCDYVLEDQRAIGVHCEIQCDAFGRVTIHNNCEEYPISVNDQIITLKRPLLDGSRIKILDRNFLWKFPKSEEGPTTSNNKAGKNLASDETNSTPQKLIGVPEQAPNSCPDLKPHRKMDKRFTVHNFAYCINFDEEGNTSSELENMNESENVGPEVSGEANTQKKPDETGETSPKNILPENNSTIDSTKEKAAVETRCTERRSVTPEPQTCEPTIASTPLIKFEYTPKINLINCTKNKGNASTEKKKRLLTLCQQSDIVITSFSPRETGVRVEKSFTAIFKPSAACTLASTSATPKSVYSTPKSMLSDFSDDGSRDFIDFTTPATSKKSARPIARNSSMHLIDLTTPNKLAPASPRPAPALKTNRTLPSHVKLSTTPLSSAKLVEGTEKKKDIGMQLKTPIVEVSLNKAGETPQSAASVISVDGSTDSSSAVIDISTEDSGTPNTSSSTCKGVVPKTPMRGVGQKPLTSTPLRTPQSLMKRAILTSAKKQVNSSMRLAVNKATPIRETPSSAVKLEIGNTAAGSSPLASKSPISIGSPGSVAAAQRRNINTSTRRSFSTAGITSTPTGALQTRKIPASASRLGVMKSTSPLRGVRKSFGGTTLSSHISKTRRSVLPTRKHSPTAIATKLVSKARKSFVATSANNTPIASRGRSLVAAAVSGQDKTINPIMADSATPLNKSAIDITAKNEEEDTSSLVSPNNSNDLSRTFTVDDSLEEVQVECVNETVADTSSSQKQELNKTFSPDKSSLIARVAEEESNKSTEHISESFAEVVEANEKGENDKSTAGTVTSKLALQQEDDGPVETSVSDSELDKKAQKPPNTQQNKPVENDGEQDTRTPSDQVIETLDAGEISDNDVKEPLDSKDTEILQVASLSSEILEMHVEPQEESATDSITGKQAIEVPNIPQNNSTWEIEDKERANIVKNEIDETLNADEINGTTVVAPTENNAEETPTTSEGFDADEGSKPSGESQGTAELLQEIEYVLNKSDELQQQLGRDHNTTDTYDELTDKTKETAADVNITEKDKDKTSEEKEISESENKGSMSPSAPLLEEPSTSSKLAYSETAEVEDTISLESNILQTTSEIALSDLETGSTDTEITSITSMATLNEPDVSAVESNSDDKSVLSEAANMGKPDSTIDTEDISSVKEKVPVSGDIIDSKKLELLVTSKSEADIITESSEANLRYIAAVSEADTVSMNTNDLLNDEIEIKSTAEQKDNESNRKSEVIESLINSQASVTEKEIEVIAVNLPVVSTQVNSAGLQINSPLPQAQPIELETAEPEKYFSEESKTKGTLIGTGIAEKVVKETVRTESSTLGSEQIQIENENTIAEVEAANVTTSEPQTSNLSDILNTPKPVENSSTIFGLHNLMDTPKASTSAEAAKAALKDNSASVKTLLKIKMDTPHQTAEGSTFTPRRSARRRASANPVLTPTPSHSVTPTLKTATDTDTNDTPRRTTRRRASASAEITYTPQRVTRRRSSLSLDNEEAVAKCLTPVKRGGLRLKRATDCPIAEDMGAIIEEESKESADVPQAQVESDNKPESEAVESKADALSIPKVIEESICEEVSTHRQHVEENIENIVSKYVDKETKNEENQTKQVDDIITTERSKANVQNAKTLIEEKMETKSEKQTKGQNNDDSNIEIVGEVLKAEILLGSEGLATEIPNKTGDIHDQSDYEYGKEVGEVAAVYGDQPETPEREGKTVQIADTHIDTPKTPVMVGMRELLTTPKVDEKTPKLIGVRDLMRTPKTTVAATTIELVDDEQRFTGLTELMKTPKAATLDEKVALGEEEVPTTSLKSRSEFIGMRELLKTPKHTSTPYYSGIREMLRTPKACSTPHLGGVEELMQTPKRTKLIEESDDKNEELDQFFKTPRAKNVMIPADPASAVLEPSSGSSEDIMNATTEYDLHSSSQRPLEDIYKTPVSRLTSTKVDEDIERNESEIEIRKDESLAGTLREGEIIVPETPAPNVEDPTKSTTISKQNLSAEEAFDEMVGLRTSLDETPPRKVYVRKQQTINAAEAALSPFSAADVISDLPKTDIQEWVDNLDQGTQLEEEEQEFTVSASMLDATKATHDPIGATISDISSISENQDTTEKLLADMSGVSSMADPLLPSTSKSANPLDTVVIEEDETLRPDTPVETDISGINLLDQTTESVFSEALVVSDSESVQDTNENVLEEKRNKEKVEKSIEVVTDDPNKTQEEDFPVMLVDSSDSEPEEDLKGDNITINPAEENAPLESTGEIQDAEVIEIDDSITTSSAESTSKDSTVSKANDIHEEFINFQAHKSIAGQHVRASTPNRSSKARITELTRDRRQSMGAEQQITKVSINLTVEKSRLLKEKADQGGEVIDTVVEVDEDPTDETCSLDNLSMKDEKTVATPENGDKSTLLLSEFCNFSAHQTIAVREMRASTPDQVNKSLTKRIPQSRRQTLGAEQHLSDVTIDFGEERLKLEQIKQQPAPLEEIDESFHSTTAAAMTDVAPKDDVLLVEKTTGDVDVTDVDMVEKDDIAEDVVESTQPMVGEENLLKLEENMTMMSDTASVKIPNDPETDSVGHIKGELSSTAHIDGNEDSQIIEDSVESSNIVRVENNLENSEATESTVLEDERTTKEGNENTHISSNEDVGVNASTSLDIISTNLAKDEDKSSSNKNAVETEKEIPPKPLKAEDVPVKEVDNIQIIEGVAENVTAVEDTKVDQKIVESAKSETAEVTTAEKSTNVHEENVSDTSEISFGTSGNGPAVQTEISSTTNMVLNDDEKLIENVAGQKLEAPEDTIVEDIALKESNEEEIENQTKTIDSPPDETDTGNELNESDIFDLTEDLPVINTTQGIILDLTEEDEDESSEYRNNDETPQEKKAAEDVKTEIISRPATESPHNTNTINNTLEGQITSSVQAGAPTATTAAEETTLESKDASVDKVEVLPTESGVVEEMEGTKIDSIQEPTLDATISIGNESFTLAISKELVEDSAEREISKLAERNAEKEEHEVNTVSAEVPENKEGANTNKSLQLEAEQEEGKEELASKADELEVIKDTTNEVTNSEKSLYAQDIYGADEVIQTPMEESEYLESEVPILQLQAEEQQEEKEKQAGNSSNVELPEVLHQTINEDKEEVDSNNKSVASILQIEDSVIELDSDVEEVMEESSIQSATKTQEKEVRVETSVEVGENESTISNKGKEREEKAESEQHISIDLTTPATDSKRAQLNTPDEVNDKVTTANETPIEIPDETVFEDRQGDKETIVENLKTKPLELESKPEENVEPSSSKTPVESDRYSSAQALEQSTSVTKKTSKDISENTEVKATEKEAETQQMPEAGKTLSAIEDQHEQPGKRKARKASETKKTTDSTDHELVSKNILETEVLVEDAADERYKTKCGTETQQEITESVELRNLKERESQGTTSGGIELPAKRRGRKPSKQMTEEKKESTCVSSVPVEAATVEEKPCTNQMGESQTESVTGENLSKVLQEESEQAENTDDTDNTQKPTSSDKMHEPAKRKVRKPSRSKKTEENVESTVKIPIENLPSVEDNNESISTKPDVVVSTSTRKAETEFYAKASYEVRLSEVIEEASNIKNIAPAIPEQPETSMNIESINKEKSELAEEESAQEITSTTGHIEEAESVSTVSKGEEELHAQRQTRRARKGSQSSQCSTHEEDHLPTTTSTRRRGGRRRAETPVEHSADECTASDVSKVKRRRGQVQTTEESRLKDIKEVQTAESELAAGEQQTKTVESKEIIVVNEIIEDTQVSTGLHKNITSGKDIDSNKPTMEEGKHEEKEEALENTPTERLTSKRRRVGKVVGELGDGGEKSSSKNSDDPLSDIEEVQNLAAIEITTNVSRGGKRKKTHSESSQTSNLGENTEPHTTQRRRRGRPQTLDEPIPSTTHETEGMSKANIELIKESQGNKDVKSTFESGLPPVNEAPEYESSNATKKCVEDDAVKKEVHTTVLETSKHMRTKRAHKPSEIPKDHTVLTEEINDLKSEPNNEEIIVKHEVALSNKSTAGRARVNRRRKSEDGVDKEAVHKAEETNTDETPKSEPETKSAIDEHDAESPNAVEDSVGGRRGRRGAAAAATVAINEVSSAHKRGALRGKSHQNKSHLAHQAELVKKSVDVEQQDVSEDCKEKADVGEKKPQNVLRKRRGSVTETLQQHTEGESEITEETESSTKIIAKRRRKRRESHHTDEPPSPKKHEANEDAPTSSATTESPAAASTKQRNRRKRKDSHQNTDDAVDSRVEDEPPKKRPQSRKRRDSSLDSSTHDGASVDVDTNIGGNTSSSSTTPQRSRTVPRRAAAAQDRNYDESSDAEAQVDLKRRIEKASLPKTSATSLTAPPKSSKHKSPSASKTPTVELPLTPVIEIATKITGTPVLAAVMTTSRGGRQRKPTARVQQYLEEERAKAETPKKRLLLGSTIGAETPARVTPARRTRKASNAETEAVETVKTPARGRGRNAKTVQVIDISDESRAHSELETTQSASHGEEADPIVKPTSRRGKHVTATPLPLESELADSSATTAAASKQVTHTGRVGRAAKAAAAAALITDEPSSSHVKARGGRARRGAHAAVEEDQHPDDDTKDTTPEVETPSVELEKQTKKAKTAAATGRVGRGGRRKQQQQQQNIEEQALLVNDETSGSALQSQHHPVVVDADDEHEEDEDTQTHTEEEEAKSHANTKGKKRNAPTRKRVATEHTTTDTSPPKRGRRRAVAATSATAEEDEGTEAVGSGRNRKIVRFDAATPSSVASSAMSVDTPAEEEDAASSAPKKRATRSRRK</sequence>
<feature type="compositionally biased region" description="Basic and acidic residues" evidence="1">
    <location>
        <begin position="855"/>
        <end position="865"/>
    </location>
</feature>
<evidence type="ECO:0000313" key="3">
    <source>
        <dbReference type="EMBL" id="JAB99294.1"/>
    </source>
</evidence>
<feature type="region of interest" description="Disordered" evidence="1">
    <location>
        <begin position="2779"/>
        <end position="2805"/>
    </location>
</feature>
<dbReference type="EMBL" id="GAMC01007261">
    <property type="protein sequence ID" value="JAB99294.1"/>
    <property type="molecule type" value="mRNA"/>
</dbReference>
<feature type="compositionally biased region" description="Basic and acidic residues" evidence="1">
    <location>
        <begin position="187"/>
        <end position="204"/>
    </location>
</feature>
<feature type="region of interest" description="Disordered" evidence="1">
    <location>
        <begin position="776"/>
        <end position="865"/>
    </location>
</feature>
<dbReference type="OrthoDB" id="8064978at2759"/>
<feature type="compositionally biased region" description="Acidic residues" evidence="1">
    <location>
        <begin position="3462"/>
        <end position="3474"/>
    </location>
</feature>
<feature type="compositionally biased region" description="Basic and acidic residues" evidence="1">
    <location>
        <begin position="3696"/>
        <end position="3707"/>
    </location>
</feature>
<feature type="compositionally biased region" description="Polar residues" evidence="1">
    <location>
        <begin position="2721"/>
        <end position="2730"/>
    </location>
</feature>
<dbReference type="InterPro" id="IPR000253">
    <property type="entry name" value="FHA_dom"/>
</dbReference>
<feature type="compositionally biased region" description="Polar residues" evidence="1">
    <location>
        <begin position="2583"/>
        <end position="2597"/>
    </location>
</feature>
<feature type="compositionally biased region" description="Low complexity" evidence="1">
    <location>
        <begin position="531"/>
        <end position="540"/>
    </location>
</feature>
<evidence type="ECO:0000256" key="1">
    <source>
        <dbReference type="SAM" id="MobiDB-lite"/>
    </source>
</evidence>
<dbReference type="SUPFAM" id="SSF49879">
    <property type="entry name" value="SMAD/FHA domain"/>
    <property type="match status" value="1"/>
</dbReference>
<feature type="compositionally biased region" description="Polar residues" evidence="1">
    <location>
        <begin position="2869"/>
        <end position="2889"/>
    </location>
</feature>
<feature type="region of interest" description="Disordered" evidence="1">
    <location>
        <begin position="522"/>
        <end position="541"/>
    </location>
</feature>
<feature type="region of interest" description="Disordered" evidence="1">
    <location>
        <begin position="436"/>
        <end position="472"/>
    </location>
</feature>
<feature type="compositionally biased region" description="Basic residues" evidence="1">
    <location>
        <begin position="4074"/>
        <end position="4091"/>
    </location>
</feature>
<feature type="compositionally biased region" description="Basic and acidic residues" evidence="1">
    <location>
        <begin position="1008"/>
        <end position="1040"/>
    </location>
</feature>
<feature type="compositionally biased region" description="Basic and acidic residues" evidence="1">
    <location>
        <begin position="3798"/>
        <end position="3808"/>
    </location>
</feature>
<feature type="compositionally biased region" description="Low complexity" evidence="1">
    <location>
        <begin position="4188"/>
        <end position="4203"/>
    </location>
</feature>
<name>W8C8S3_CERCA</name>
<feature type="region of interest" description="Disordered" evidence="1">
    <location>
        <begin position="3943"/>
        <end position="3963"/>
    </location>
</feature>
<feature type="compositionally biased region" description="Basic and acidic residues" evidence="1">
    <location>
        <begin position="2974"/>
        <end position="2983"/>
    </location>
</feature>